<sequence length="647" mass="68990">MKGFRSLRARMAVLFGGAAAVLLLIMAVVLLSQVQLVQRRTIDSLTSDVVAARSAEISRWVQGHVNEIRGYSNLDIVRGADRDIVEEYLRGRHKSLNPEHDFVFFSDLEGNAPTSHGVVANVSERDYFRDIVHEGQPLAVSNAIISLADGSAIVAVAHEVRDHDGELAGVFGGVITLDIVSRVVSEIQFGEGGYGFVVDGSGLVVGHPDADLRMQLNVLDAPRYDGLELIGEKMQRGLGGVMDYRTPEGTRYHAVFSPVADTPGWSVAFAIPHSDMNAAFMNIARIFVGLLLVAVTIMIIISLVIAKHVSSPLQSAVSMAGFVSDGDLVSDLSNDFSRRRDEIGNLVGALNTMKYKLLEIVQGIRKSASAVSSGSFGLRDASKNLADGSEQLAITAQQLSQDTSQQAASVEEISASMEEMASNIQQSAENAQATEQIALQAATEAGDAGTSVAGTLEAMKQIAEKIVIIEDIARETNMLSLNAAIEAARAGEHGKGFAVVAAQVRKLAENSSIAAKEISTLSLTSVQVAEKAVAMLDQLAPNIRKTAELVQEISSSNREMSSGARQVSDAINQLDQVVQRNAASAEELASTSEEQSSQVQEMATTAGELLVQADQLEEIVAFFKVAAEAHRPVAELEFTPPGNQLQG</sequence>
<evidence type="ECO:0000256" key="2">
    <source>
        <dbReference type="ARBA" id="ARBA00022475"/>
    </source>
</evidence>
<feature type="domain" description="HAMP" evidence="11">
    <location>
        <begin position="307"/>
        <end position="362"/>
    </location>
</feature>
<dbReference type="Gene3D" id="3.30.450.20">
    <property type="entry name" value="PAS domain"/>
    <property type="match status" value="1"/>
</dbReference>
<protein>
    <submittedName>
        <fullName evidence="12">Methyl-accepting chemotaxis sensory transducer with Cache sensor</fullName>
    </submittedName>
</protein>
<evidence type="ECO:0000256" key="4">
    <source>
        <dbReference type="ARBA" id="ARBA00022692"/>
    </source>
</evidence>
<comment type="similarity">
    <text evidence="7">Belongs to the methyl-accepting chemotaxis (MCP) protein family.</text>
</comment>
<keyword evidence="6 9" id="KW-0472">Membrane</keyword>
<dbReference type="SMART" id="SM00304">
    <property type="entry name" value="HAMP"/>
    <property type="match status" value="3"/>
</dbReference>
<keyword evidence="2" id="KW-1003">Cell membrane</keyword>
<dbReference type="Pfam" id="PF00015">
    <property type="entry name" value="MCPsignal"/>
    <property type="match status" value="1"/>
</dbReference>
<evidence type="ECO:0000313" key="13">
    <source>
        <dbReference type="Proteomes" id="UP000186400"/>
    </source>
</evidence>
<dbReference type="Gene3D" id="1.10.287.950">
    <property type="entry name" value="Methyl-accepting chemotaxis protein"/>
    <property type="match status" value="1"/>
</dbReference>
<dbReference type="GO" id="GO:0006935">
    <property type="term" value="P:chemotaxis"/>
    <property type="evidence" value="ECO:0007669"/>
    <property type="project" value="UniProtKB-KW"/>
</dbReference>
<comment type="subcellular location">
    <subcellularLocation>
        <location evidence="1">Cell membrane</location>
        <topology evidence="1">Multi-pass membrane protein</topology>
    </subcellularLocation>
</comment>
<dbReference type="AlphaFoldDB" id="A0A1N6UEQ6"/>
<dbReference type="SMART" id="SM00283">
    <property type="entry name" value="MA"/>
    <property type="match status" value="1"/>
</dbReference>
<dbReference type="PRINTS" id="PR00260">
    <property type="entry name" value="CHEMTRNSDUCR"/>
</dbReference>
<dbReference type="PROSITE" id="PS50111">
    <property type="entry name" value="CHEMOTAXIS_TRANSDUC_2"/>
    <property type="match status" value="1"/>
</dbReference>
<evidence type="ECO:0000259" key="11">
    <source>
        <dbReference type="PROSITE" id="PS50885"/>
    </source>
</evidence>
<dbReference type="InterPro" id="IPR004089">
    <property type="entry name" value="MCPsignal_dom"/>
</dbReference>
<dbReference type="Pfam" id="PF02743">
    <property type="entry name" value="dCache_1"/>
    <property type="match status" value="1"/>
</dbReference>
<accession>A0A1N6UEQ6</accession>
<dbReference type="GO" id="GO:0007165">
    <property type="term" value="P:signal transduction"/>
    <property type="evidence" value="ECO:0007669"/>
    <property type="project" value="UniProtKB-KW"/>
</dbReference>
<dbReference type="SUPFAM" id="SSF58104">
    <property type="entry name" value="Methyl-accepting chemotaxis protein (MCP) signaling domain"/>
    <property type="match status" value="1"/>
</dbReference>
<dbReference type="InterPro" id="IPR003660">
    <property type="entry name" value="HAMP_dom"/>
</dbReference>
<dbReference type="PROSITE" id="PS50885">
    <property type="entry name" value="HAMP"/>
    <property type="match status" value="1"/>
</dbReference>
<evidence type="ECO:0000256" key="8">
    <source>
        <dbReference type="PROSITE-ProRule" id="PRU00284"/>
    </source>
</evidence>
<keyword evidence="3" id="KW-0145">Chemotaxis</keyword>
<dbReference type="EMBL" id="FTMS01000012">
    <property type="protein sequence ID" value="SIQ63786.1"/>
    <property type="molecule type" value="Genomic_DNA"/>
</dbReference>
<dbReference type="Proteomes" id="UP000186400">
    <property type="component" value="Unassembled WGS sequence"/>
</dbReference>
<evidence type="ECO:0000259" key="10">
    <source>
        <dbReference type="PROSITE" id="PS50111"/>
    </source>
</evidence>
<feature type="transmembrane region" description="Helical" evidence="9">
    <location>
        <begin position="286"/>
        <end position="306"/>
    </location>
</feature>
<evidence type="ECO:0000256" key="5">
    <source>
        <dbReference type="ARBA" id="ARBA00022989"/>
    </source>
</evidence>
<dbReference type="InterPro" id="IPR051310">
    <property type="entry name" value="MCP_chemotaxis"/>
</dbReference>
<dbReference type="PANTHER" id="PTHR43531:SF11">
    <property type="entry name" value="METHYL-ACCEPTING CHEMOTAXIS PROTEIN 3"/>
    <property type="match status" value="1"/>
</dbReference>
<name>A0A1N6UEQ6_9SPIO</name>
<keyword evidence="13" id="KW-1185">Reference proteome</keyword>
<evidence type="ECO:0000256" key="1">
    <source>
        <dbReference type="ARBA" id="ARBA00004651"/>
    </source>
</evidence>
<dbReference type="InterPro" id="IPR033479">
    <property type="entry name" value="dCache_1"/>
</dbReference>
<organism evidence="12 13">
    <name type="scientific">Alkalispirochaeta americana</name>
    <dbReference type="NCBI Taxonomy" id="159291"/>
    <lineage>
        <taxon>Bacteria</taxon>
        <taxon>Pseudomonadati</taxon>
        <taxon>Spirochaetota</taxon>
        <taxon>Spirochaetia</taxon>
        <taxon>Spirochaetales</taxon>
        <taxon>Spirochaetaceae</taxon>
        <taxon>Alkalispirochaeta</taxon>
    </lineage>
</organism>
<keyword evidence="4 9" id="KW-0812">Transmembrane</keyword>
<evidence type="ECO:0000256" key="3">
    <source>
        <dbReference type="ARBA" id="ARBA00022500"/>
    </source>
</evidence>
<gene>
    <name evidence="12" type="ORF">SAMN05920897_11230</name>
</gene>
<reference evidence="13" key="1">
    <citation type="submission" date="2017-01" db="EMBL/GenBank/DDBJ databases">
        <authorList>
            <person name="Varghese N."/>
            <person name="Submissions S."/>
        </authorList>
    </citation>
    <scope>NUCLEOTIDE SEQUENCE [LARGE SCALE GENOMIC DNA]</scope>
    <source>
        <strain evidence="13">ASpG1</strain>
    </source>
</reference>
<dbReference type="STRING" id="159291.SAMN05920897_11230"/>
<dbReference type="CDD" id="cd12914">
    <property type="entry name" value="PDC1_DGC_like"/>
    <property type="match status" value="1"/>
</dbReference>
<feature type="domain" description="Methyl-accepting transducer" evidence="10">
    <location>
        <begin position="381"/>
        <end position="596"/>
    </location>
</feature>
<dbReference type="InterPro" id="IPR004090">
    <property type="entry name" value="Chemotax_Me-accpt_rcpt"/>
</dbReference>
<proteinExistence type="inferred from homology"/>
<evidence type="ECO:0000256" key="7">
    <source>
        <dbReference type="ARBA" id="ARBA00029447"/>
    </source>
</evidence>
<dbReference type="RefSeq" id="WP_076489129.1">
    <property type="nucleotide sequence ID" value="NZ_FTMS01000012.1"/>
</dbReference>
<evidence type="ECO:0000313" key="12">
    <source>
        <dbReference type="EMBL" id="SIQ63786.1"/>
    </source>
</evidence>
<evidence type="ECO:0000256" key="6">
    <source>
        <dbReference type="ARBA" id="ARBA00023136"/>
    </source>
</evidence>
<dbReference type="PANTHER" id="PTHR43531">
    <property type="entry name" value="PROTEIN ICFG"/>
    <property type="match status" value="1"/>
</dbReference>
<dbReference type="GO" id="GO:0005886">
    <property type="term" value="C:plasma membrane"/>
    <property type="evidence" value="ECO:0007669"/>
    <property type="project" value="UniProtKB-SubCell"/>
</dbReference>
<keyword evidence="5 9" id="KW-1133">Transmembrane helix</keyword>
<dbReference type="OrthoDB" id="9762005at2"/>
<dbReference type="GO" id="GO:0004888">
    <property type="term" value="F:transmembrane signaling receptor activity"/>
    <property type="evidence" value="ECO:0007669"/>
    <property type="project" value="InterPro"/>
</dbReference>
<evidence type="ECO:0000256" key="9">
    <source>
        <dbReference type="SAM" id="Phobius"/>
    </source>
</evidence>
<dbReference type="CDD" id="cd12912">
    <property type="entry name" value="PDC2_MCP_like"/>
    <property type="match status" value="1"/>
</dbReference>
<keyword evidence="8" id="KW-0807">Transducer</keyword>